<dbReference type="AlphaFoldDB" id="A0A914XNE7"/>
<protein>
    <submittedName>
        <fullName evidence="3">Uncharacterized protein</fullName>
    </submittedName>
</protein>
<feature type="signal peptide" evidence="1">
    <location>
        <begin position="1"/>
        <end position="32"/>
    </location>
</feature>
<feature type="chain" id="PRO_5038138072" evidence="1">
    <location>
        <begin position="33"/>
        <end position="123"/>
    </location>
</feature>
<name>A0A914XNE7_9BILA</name>
<reference evidence="3" key="1">
    <citation type="submission" date="2022-11" db="UniProtKB">
        <authorList>
            <consortium name="WormBaseParasite"/>
        </authorList>
    </citation>
    <scope>IDENTIFICATION</scope>
</reference>
<dbReference type="WBParaSite" id="PSAMB.scaffold9329size5095.g32332.t1">
    <property type="protein sequence ID" value="PSAMB.scaffold9329size5095.g32332.t1"/>
    <property type="gene ID" value="PSAMB.scaffold9329size5095.g32332"/>
</dbReference>
<evidence type="ECO:0000313" key="2">
    <source>
        <dbReference type="Proteomes" id="UP000887566"/>
    </source>
</evidence>
<evidence type="ECO:0000256" key="1">
    <source>
        <dbReference type="SAM" id="SignalP"/>
    </source>
</evidence>
<proteinExistence type="predicted"/>
<keyword evidence="1" id="KW-0732">Signal</keyword>
<organism evidence="2 3">
    <name type="scientific">Plectus sambesii</name>
    <dbReference type="NCBI Taxonomy" id="2011161"/>
    <lineage>
        <taxon>Eukaryota</taxon>
        <taxon>Metazoa</taxon>
        <taxon>Ecdysozoa</taxon>
        <taxon>Nematoda</taxon>
        <taxon>Chromadorea</taxon>
        <taxon>Plectida</taxon>
        <taxon>Plectina</taxon>
        <taxon>Plectoidea</taxon>
        <taxon>Plectidae</taxon>
        <taxon>Plectus</taxon>
    </lineage>
</organism>
<sequence length="123" mass="13705">MLAYHCRRSPLAMISCCLVLYLLTGERSLVDAAKKSRKKPSQCKQTIFNRRTTNYRAWKEQAIVCELLKNYDATVQPSGKIPGSEEEFSVQLIQDCSPDSGLSNGAMKSIKLVLEQCSIASQS</sequence>
<evidence type="ECO:0000313" key="3">
    <source>
        <dbReference type="WBParaSite" id="PSAMB.scaffold9329size5095.g32332.t1"/>
    </source>
</evidence>
<dbReference type="Proteomes" id="UP000887566">
    <property type="component" value="Unplaced"/>
</dbReference>
<accession>A0A914XNE7</accession>
<keyword evidence="2" id="KW-1185">Reference proteome</keyword>